<comment type="caution">
    <text evidence="1">The sequence shown here is derived from an EMBL/GenBank/DDBJ whole genome shotgun (WGS) entry which is preliminary data.</text>
</comment>
<dbReference type="AlphaFoldDB" id="A0A246EG54"/>
<sequence>MDMIKDFLYSEISVEELYKEVIFFINSDEIQKGEFEGNEYILKKIDKENFILYAEYEDKEGVVKDMSETAQFIHKDRLIEMIEKYRQRK</sequence>
<evidence type="ECO:0000313" key="2">
    <source>
        <dbReference type="Proteomes" id="UP000197470"/>
    </source>
</evidence>
<evidence type="ECO:0000313" key="1">
    <source>
        <dbReference type="EMBL" id="OWP25617.1"/>
    </source>
</evidence>
<gene>
    <name evidence="1" type="ORF">CA839_06710</name>
</gene>
<reference evidence="1 2" key="1">
    <citation type="submission" date="2017-05" db="EMBL/GenBank/DDBJ databases">
        <title>Genome sequencing of Fusobacterium nucleatum subsp. polymorphum KCOM 1001 (=ChDC F119).</title>
        <authorList>
            <person name="Kook J.-K."/>
            <person name="Park S.-N."/>
            <person name="Lim Y.K."/>
            <person name="Roh H."/>
        </authorList>
    </citation>
    <scope>NUCLEOTIDE SEQUENCE [LARGE SCALE GENOMIC DNA]</scope>
    <source>
        <strain evidence="1 2">KCOM 1001</strain>
    </source>
</reference>
<organism evidence="1 2">
    <name type="scientific">Fusobacterium nucleatum subsp. polymorphum</name>
    <name type="common">Fusobacterium polymorphum</name>
    <dbReference type="NCBI Taxonomy" id="76857"/>
    <lineage>
        <taxon>Bacteria</taxon>
        <taxon>Fusobacteriati</taxon>
        <taxon>Fusobacteriota</taxon>
        <taxon>Fusobacteriia</taxon>
        <taxon>Fusobacteriales</taxon>
        <taxon>Fusobacteriaceae</taxon>
        <taxon>Fusobacterium</taxon>
    </lineage>
</organism>
<accession>A0A246EG54</accession>
<name>A0A246EG54_FUSNP</name>
<dbReference type="Proteomes" id="UP000197470">
    <property type="component" value="Unassembled WGS sequence"/>
</dbReference>
<proteinExistence type="predicted"/>
<dbReference type="EMBL" id="NHRT01000001">
    <property type="protein sequence ID" value="OWP25617.1"/>
    <property type="molecule type" value="Genomic_DNA"/>
</dbReference>
<protein>
    <submittedName>
        <fullName evidence="1">Uncharacterized protein</fullName>
    </submittedName>
</protein>